<evidence type="ECO:0000256" key="2">
    <source>
        <dbReference type="ARBA" id="ARBA00022737"/>
    </source>
</evidence>
<dbReference type="GO" id="GO:0005739">
    <property type="term" value="C:mitochondrion"/>
    <property type="evidence" value="ECO:0007669"/>
    <property type="project" value="TreeGrafter"/>
</dbReference>
<reference evidence="5" key="1">
    <citation type="submission" date="2022-12" db="EMBL/GenBank/DDBJ databases">
        <title>Draft genome assemblies for two species of Escallonia (Escalloniales).</title>
        <authorList>
            <person name="Chanderbali A."/>
            <person name="Dervinis C."/>
            <person name="Anghel I."/>
            <person name="Soltis D."/>
            <person name="Soltis P."/>
            <person name="Zapata F."/>
        </authorList>
    </citation>
    <scope>NUCLEOTIDE SEQUENCE</scope>
    <source>
        <strain evidence="5">UCBG64.0493</strain>
        <tissue evidence="5">Leaf</tissue>
    </source>
</reference>
<organism evidence="5 6">
    <name type="scientific">Escallonia herrerae</name>
    <dbReference type="NCBI Taxonomy" id="1293975"/>
    <lineage>
        <taxon>Eukaryota</taxon>
        <taxon>Viridiplantae</taxon>
        <taxon>Streptophyta</taxon>
        <taxon>Embryophyta</taxon>
        <taxon>Tracheophyta</taxon>
        <taxon>Spermatophyta</taxon>
        <taxon>Magnoliopsida</taxon>
        <taxon>eudicotyledons</taxon>
        <taxon>Gunneridae</taxon>
        <taxon>Pentapetalae</taxon>
        <taxon>asterids</taxon>
        <taxon>campanulids</taxon>
        <taxon>Escalloniales</taxon>
        <taxon>Escalloniaceae</taxon>
        <taxon>Escallonia</taxon>
    </lineage>
</organism>
<dbReference type="NCBIfam" id="TIGR00756">
    <property type="entry name" value="PPR"/>
    <property type="match status" value="1"/>
</dbReference>
<dbReference type="FunFam" id="1.25.40.10:FF:000910">
    <property type="entry name" value="Pentatricopeptide repeat-containing protein At5g14080"/>
    <property type="match status" value="1"/>
</dbReference>
<comment type="similarity">
    <text evidence="1">Belongs to the PPR family. P subfamily.</text>
</comment>
<dbReference type="Pfam" id="PF13812">
    <property type="entry name" value="PPR_3"/>
    <property type="match status" value="1"/>
</dbReference>
<keyword evidence="6" id="KW-1185">Reference proteome</keyword>
<keyword evidence="2" id="KW-0677">Repeat</keyword>
<dbReference type="Gene3D" id="1.25.40.10">
    <property type="entry name" value="Tetratricopeptide repeat domain"/>
    <property type="match status" value="2"/>
</dbReference>
<evidence type="ECO:0000256" key="1">
    <source>
        <dbReference type="ARBA" id="ARBA00007626"/>
    </source>
</evidence>
<dbReference type="PANTHER" id="PTHR47938:SF9">
    <property type="entry name" value="OS10G0422300 PROTEIN"/>
    <property type="match status" value="1"/>
</dbReference>
<evidence type="ECO:0000313" key="5">
    <source>
        <dbReference type="EMBL" id="KAK3026512.1"/>
    </source>
</evidence>
<feature type="repeat" description="PPR" evidence="3">
    <location>
        <begin position="289"/>
        <end position="323"/>
    </location>
</feature>
<proteinExistence type="inferred from homology"/>
<dbReference type="GO" id="GO:0003729">
    <property type="term" value="F:mRNA binding"/>
    <property type="evidence" value="ECO:0007669"/>
    <property type="project" value="TreeGrafter"/>
</dbReference>
<comment type="caution">
    <text evidence="5">The sequence shown here is derived from an EMBL/GenBank/DDBJ whole genome shotgun (WGS) entry which is preliminary data.</text>
</comment>
<accession>A0AA88WG59</accession>
<gene>
    <name evidence="5" type="ORF">RJ639_041809</name>
</gene>
<dbReference type="PROSITE" id="PS51375">
    <property type="entry name" value="PPR"/>
    <property type="match status" value="2"/>
</dbReference>
<dbReference type="Pfam" id="PF13041">
    <property type="entry name" value="PPR_2"/>
    <property type="match status" value="1"/>
</dbReference>
<dbReference type="Pfam" id="PF01535">
    <property type="entry name" value="PPR"/>
    <property type="match status" value="2"/>
</dbReference>
<feature type="region of interest" description="Disordered" evidence="4">
    <location>
        <begin position="458"/>
        <end position="491"/>
    </location>
</feature>
<name>A0AA88WG59_9ASTE</name>
<sequence length="491" mass="55783">MLLLLKPRWKSSLVQTMGVHRKRHLLFSLYSTMLSTGSLPDLQELCRVVSHGTGSLDDMEASLNQFKVPFTSPLVSEVIDSCRNDAPTRRLLRFFLWSRKSLDFDVEDEDFNCAIRVFAEKKDFTALDILISDLGKECRAMETSTFSVVAKTLVKLGREEEALGIFKNLEKLKCPQDNVTVTAIVSALCEKGHAKKAEGVVWHHKDKISGVERCIYRSLLYGWSVQENVKAARRIIKEMKSAGVMPDHLCYTTLLRCICKRNLKANPSGLVPEAFNVMMEMRTYGILPTSIDYNILLSCLVRTRRVKESLRILDTMRKAGCSSDWVSYYLVARVLYLTGRFGKGKQIVDKMIEEGLVPERKFFYDLIGVLCGVERVKYALELFELMKKSSLGNYGPVYDLLIPKLCRGGDFAKGRELWNEATSLGVTLQCSVDVLDPTITEVFKPVRKVEEKCSIGDCSTPKTRARTTKTRGKQYHCKKKKQHKKRKKKAA</sequence>
<feature type="repeat" description="PPR" evidence="3">
    <location>
        <begin position="212"/>
        <end position="246"/>
    </location>
</feature>
<dbReference type="InterPro" id="IPR002885">
    <property type="entry name" value="PPR_rpt"/>
</dbReference>
<evidence type="ECO:0000313" key="6">
    <source>
        <dbReference type="Proteomes" id="UP001188597"/>
    </source>
</evidence>
<evidence type="ECO:0000256" key="4">
    <source>
        <dbReference type="SAM" id="MobiDB-lite"/>
    </source>
</evidence>
<dbReference type="InterPro" id="IPR011990">
    <property type="entry name" value="TPR-like_helical_dom_sf"/>
</dbReference>
<dbReference type="EMBL" id="JAVXUP010000498">
    <property type="protein sequence ID" value="KAK3026512.1"/>
    <property type="molecule type" value="Genomic_DNA"/>
</dbReference>
<protein>
    <recommendedName>
        <fullName evidence="7">Pentatricopeptide repeat-containing protein</fullName>
    </recommendedName>
</protein>
<feature type="compositionally biased region" description="Basic residues" evidence="4">
    <location>
        <begin position="463"/>
        <end position="491"/>
    </location>
</feature>
<dbReference type="PANTHER" id="PTHR47938">
    <property type="entry name" value="RESPIRATORY COMPLEX I CHAPERONE (CIA84), PUTATIVE (AFU_ORTHOLOGUE AFUA_2G06020)-RELATED"/>
    <property type="match status" value="1"/>
</dbReference>
<dbReference type="AlphaFoldDB" id="A0AA88WG59"/>
<evidence type="ECO:0000256" key="3">
    <source>
        <dbReference type="PROSITE-ProRule" id="PRU00708"/>
    </source>
</evidence>
<evidence type="ECO:0008006" key="7">
    <source>
        <dbReference type="Google" id="ProtNLM"/>
    </source>
</evidence>
<dbReference type="Proteomes" id="UP001188597">
    <property type="component" value="Unassembled WGS sequence"/>
</dbReference>